<keyword evidence="5 8" id="KW-0812">Transmembrane</keyword>
<dbReference type="AlphaFoldDB" id="A0A9W6CN64"/>
<sequence>MDEAGENGQGHLPPRALALRLGAAYGTFFIALGIFQPYLPLWLQARGLGPEAMGLVLAVPMLSRLAATPLLGLLSDRLGRPRALLTLLGMATVAAMVLLAFTSSLPAILLILGAMSAAWFPGFSLLDSYTSRLARAGRAEYGRARQWGSASFLAANLAGGVIVGALGADSVVLLMIAGHVAYVLATFGLPELPRAEAMPSPLTGRRARLGFLAGIVAAGLVQASHAVLYLFATVHWRSEGISLTVIGVLWAVGVAAEMVLFRFGRPLLGRFGAYGMIAIGGAAAVVRFAVMASDPPLAVLLPLQMLHALTFAATYLAMVDLVARGVSEHRSGTGQTTAAWTSSLMSSAANVAAGPLWAAFGPMAFLAGCALGLAGAGVALVAARLQPQSKGSGGETVAPS</sequence>
<evidence type="ECO:0000256" key="2">
    <source>
        <dbReference type="ARBA" id="ARBA00022448"/>
    </source>
</evidence>
<feature type="transmembrane region" description="Helical" evidence="8">
    <location>
        <begin position="364"/>
        <end position="383"/>
    </location>
</feature>
<feature type="transmembrane region" description="Helical" evidence="8">
    <location>
        <begin position="83"/>
        <end position="101"/>
    </location>
</feature>
<dbReference type="GO" id="GO:0005886">
    <property type="term" value="C:plasma membrane"/>
    <property type="evidence" value="ECO:0007669"/>
    <property type="project" value="UniProtKB-SubCell"/>
</dbReference>
<reference evidence="11 13" key="2">
    <citation type="submission" date="2023-07" db="EMBL/GenBank/DDBJ databases">
        <title>Genomic Encyclopedia of Type Strains, Phase IV (KMG-IV): sequencing the most valuable type-strain genomes for metagenomic binning, comparative biology and taxonomic classification.</title>
        <authorList>
            <person name="Goeker M."/>
        </authorList>
    </citation>
    <scope>NUCLEOTIDE SEQUENCE [LARGE SCALE GENOMIC DNA]</scope>
    <source>
        <strain evidence="11 13">DSM 338</strain>
    </source>
</reference>
<comment type="caution">
    <text evidence="10">The sequence shown here is derived from an EMBL/GenBank/DDBJ whole genome shotgun (WGS) entry which is preliminary data.</text>
</comment>
<evidence type="ECO:0000256" key="5">
    <source>
        <dbReference type="ARBA" id="ARBA00022692"/>
    </source>
</evidence>
<dbReference type="RefSeq" id="WP_281807368.1">
    <property type="nucleotide sequence ID" value="NZ_BSDO01000002.1"/>
</dbReference>
<feature type="transmembrane region" description="Helical" evidence="8">
    <location>
        <begin position="147"/>
        <end position="166"/>
    </location>
</feature>
<keyword evidence="7 8" id="KW-0472">Membrane</keyword>
<dbReference type="Gene3D" id="1.20.1250.20">
    <property type="entry name" value="MFS general substrate transporter like domains"/>
    <property type="match status" value="2"/>
</dbReference>
<evidence type="ECO:0000256" key="6">
    <source>
        <dbReference type="ARBA" id="ARBA00022989"/>
    </source>
</evidence>
<dbReference type="InterPro" id="IPR024989">
    <property type="entry name" value="MFS_assoc_dom"/>
</dbReference>
<evidence type="ECO:0000256" key="8">
    <source>
        <dbReference type="SAM" id="Phobius"/>
    </source>
</evidence>
<gene>
    <name evidence="11" type="ORF">GGQ86_000325</name>
    <name evidence="10" type="ORF">XFLAVUS301_20030</name>
</gene>
<feature type="transmembrane region" description="Helical" evidence="8">
    <location>
        <begin position="21"/>
        <end position="40"/>
    </location>
</feature>
<feature type="domain" description="Major facilitator superfamily associated" evidence="9">
    <location>
        <begin position="20"/>
        <end position="363"/>
    </location>
</feature>
<evidence type="ECO:0000256" key="3">
    <source>
        <dbReference type="ARBA" id="ARBA00022475"/>
    </source>
</evidence>
<feature type="transmembrane region" description="Helical" evidence="8">
    <location>
        <begin position="338"/>
        <end position="358"/>
    </location>
</feature>
<evidence type="ECO:0000313" key="11">
    <source>
        <dbReference type="EMBL" id="MDR6331878.1"/>
    </source>
</evidence>
<keyword evidence="2" id="KW-0813">Transport</keyword>
<evidence type="ECO:0000256" key="7">
    <source>
        <dbReference type="ARBA" id="ARBA00023136"/>
    </source>
</evidence>
<dbReference type="GeneID" id="95762794"/>
<keyword evidence="13" id="KW-1185">Reference proteome</keyword>
<dbReference type="PANTHER" id="PTHR23522">
    <property type="entry name" value="BLL5896 PROTEIN"/>
    <property type="match status" value="1"/>
</dbReference>
<name>A0A9W6CN64_XANFL</name>
<dbReference type="InterPro" id="IPR036259">
    <property type="entry name" value="MFS_trans_sf"/>
</dbReference>
<dbReference type="EMBL" id="BSDO01000002">
    <property type="protein sequence ID" value="GLI22329.1"/>
    <property type="molecule type" value="Genomic_DNA"/>
</dbReference>
<keyword evidence="4" id="KW-0997">Cell inner membrane</keyword>
<dbReference type="GO" id="GO:0030395">
    <property type="term" value="F:lactose binding"/>
    <property type="evidence" value="ECO:0007669"/>
    <property type="project" value="TreeGrafter"/>
</dbReference>
<feature type="transmembrane region" description="Helical" evidence="8">
    <location>
        <begin position="209"/>
        <end position="234"/>
    </location>
</feature>
<evidence type="ECO:0000256" key="4">
    <source>
        <dbReference type="ARBA" id="ARBA00022519"/>
    </source>
</evidence>
<dbReference type="InterPro" id="IPR026032">
    <property type="entry name" value="HcaT-like"/>
</dbReference>
<organism evidence="10 12">
    <name type="scientific">Xanthobacter flavus</name>
    <dbReference type="NCBI Taxonomy" id="281"/>
    <lineage>
        <taxon>Bacteria</taxon>
        <taxon>Pseudomonadati</taxon>
        <taxon>Pseudomonadota</taxon>
        <taxon>Alphaproteobacteria</taxon>
        <taxon>Hyphomicrobiales</taxon>
        <taxon>Xanthobacteraceae</taxon>
        <taxon>Xanthobacter</taxon>
    </lineage>
</organism>
<keyword evidence="3" id="KW-1003">Cell membrane</keyword>
<dbReference type="PANTHER" id="PTHR23522:SF10">
    <property type="entry name" value="3-PHENYLPROPIONIC ACID TRANSPORTER-RELATED"/>
    <property type="match status" value="1"/>
</dbReference>
<reference evidence="10" key="1">
    <citation type="submission" date="2022-12" db="EMBL/GenBank/DDBJ databases">
        <title>Reference genome sequencing for broad-spectrum identification of bacterial and archaeal isolates by mass spectrometry.</title>
        <authorList>
            <person name="Sekiguchi Y."/>
            <person name="Tourlousse D.M."/>
        </authorList>
    </citation>
    <scope>NUCLEOTIDE SEQUENCE</scope>
    <source>
        <strain evidence="10">301</strain>
    </source>
</reference>
<evidence type="ECO:0000313" key="12">
    <source>
        <dbReference type="Proteomes" id="UP001144397"/>
    </source>
</evidence>
<dbReference type="Pfam" id="PF12832">
    <property type="entry name" value="MFS_1_like"/>
    <property type="match status" value="1"/>
</dbReference>
<feature type="transmembrane region" description="Helical" evidence="8">
    <location>
        <begin position="172"/>
        <end position="189"/>
    </location>
</feature>
<keyword evidence="6 8" id="KW-1133">Transmembrane helix</keyword>
<accession>A0A9W6CN64</accession>
<feature type="transmembrane region" description="Helical" evidence="8">
    <location>
        <begin position="52"/>
        <end position="71"/>
    </location>
</feature>
<evidence type="ECO:0000313" key="10">
    <source>
        <dbReference type="EMBL" id="GLI22329.1"/>
    </source>
</evidence>
<proteinExistence type="predicted"/>
<evidence type="ECO:0000259" key="9">
    <source>
        <dbReference type="Pfam" id="PF12832"/>
    </source>
</evidence>
<dbReference type="GO" id="GO:0015528">
    <property type="term" value="F:lactose:proton symporter activity"/>
    <property type="evidence" value="ECO:0007669"/>
    <property type="project" value="TreeGrafter"/>
</dbReference>
<dbReference type="Proteomes" id="UP001245370">
    <property type="component" value="Unassembled WGS sequence"/>
</dbReference>
<evidence type="ECO:0000256" key="1">
    <source>
        <dbReference type="ARBA" id="ARBA00004429"/>
    </source>
</evidence>
<dbReference type="NCBIfam" id="NF037955">
    <property type="entry name" value="mfs"/>
    <property type="match status" value="1"/>
</dbReference>
<evidence type="ECO:0000313" key="13">
    <source>
        <dbReference type="Proteomes" id="UP001245370"/>
    </source>
</evidence>
<dbReference type="PIRSF" id="PIRSF004925">
    <property type="entry name" value="HcaT"/>
    <property type="match status" value="1"/>
</dbReference>
<comment type="subcellular location">
    <subcellularLocation>
        <location evidence="1">Cell inner membrane</location>
        <topology evidence="1">Multi-pass membrane protein</topology>
    </subcellularLocation>
</comment>
<feature type="transmembrane region" description="Helical" evidence="8">
    <location>
        <begin position="273"/>
        <end position="293"/>
    </location>
</feature>
<feature type="transmembrane region" description="Helical" evidence="8">
    <location>
        <begin position="107"/>
        <end position="126"/>
    </location>
</feature>
<dbReference type="EMBL" id="JAVDPY010000001">
    <property type="protein sequence ID" value="MDR6331878.1"/>
    <property type="molecule type" value="Genomic_DNA"/>
</dbReference>
<protein>
    <submittedName>
        <fullName evidence="10">MFS transporter</fullName>
    </submittedName>
    <submittedName>
        <fullName evidence="11">PPP family 3-phenylpropionic acid transporter</fullName>
    </submittedName>
</protein>
<dbReference type="SUPFAM" id="SSF103473">
    <property type="entry name" value="MFS general substrate transporter"/>
    <property type="match status" value="1"/>
</dbReference>
<feature type="transmembrane region" description="Helical" evidence="8">
    <location>
        <begin position="240"/>
        <end position="261"/>
    </location>
</feature>
<dbReference type="Proteomes" id="UP001144397">
    <property type="component" value="Unassembled WGS sequence"/>
</dbReference>
<feature type="transmembrane region" description="Helical" evidence="8">
    <location>
        <begin position="305"/>
        <end position="326"/>
    </location>
</feature>